<feature type="signal peptide" evidence="2">
    <location>
        <begin position="1"/>
        <end position="26"/>
    </location>
</feature>
<evidence type="ECO:0000313" key="4">
    <source>
        <dbReference type="Proteomes" id="UP000008710"/>
    </source>
</evidence>
<organism evidence="3 4">
    <name type="scientific">Rhodococcus jostii (strain RHA1)</name>
    <dbReference type="NCBI Taxonomy" id="101510"/>
    <lineage>
        <taxon>Bacteria</taxon>
        <taxon>Bacillati</taxon>
        <taxon>Actinomycetota</taxon>
        <taxon>Actinomycetes</taxon>
        <taxon>Mycobacteriales</taxon>
        <taxon>Nocardiaceae</taxon>
        <taxon>Rhodococcus</taxon>
    </lineage>
</organism>
<sequence length="112" mass="11113">MRIKHVRLAAAAVGVAVAIGTGVAVASSGDQETPITGDALTKASAAALAHTGGGTVTGTEIGDEESLYEVEVTLPDGNQVDVQLDQNFTVVGTKTDGPGTDDGHGVPDNDGN</sequence>
<accession>Q0S079</accession>
<feature type="chain" id="PRO_5004176427" evidence="2">
    <location>
        <begin position="27"/>
        <end position="112"/>
    </location>
</feature>
<dbReference type="RefSeq" id="WP_011598956.1">
    <property type="nucleotide sequence ID" value="NC_008269.1"/>
</dbReference>
<geneLocation type="plasmid" evidence="3 4">
    <name>pRHL1</name>
</geneLocation>
<evidence type="ECO:0000313" key="3">
    <source>
        <dbReference type="EMBL" id="ABG99057.1"/>
    </source>
</evidence>
<evidence type="ECO:0000256" key="2">
    <source>
        <dbReference type="SAM" id="SignalP"/>
    </source>
</evidence>
<protein>
    <submittedName>
        <fullName evidence="3">Uncharacterized protein</fullName>
    </submittedName>
</protein>
<dbReference type="AlphaFoldDB" id="Q0S079"/>
<dbReference type="KEGG" id="rha:RHA1_ro08010"/>
<keyword evidence="3" id="KW-0614">Plasmid</keyword>
<keyword evidence="2" id="KW-0732">Signal</keyword>
<evidence type="ECO:0000256" key="1">
    <source>
        <dbReference type="SAM" id="MobiDB-lite"/>
    </source>
</evidence>
<dbReference type="PATRIC" id="fig|101510.16.peg.7356"/>
<reference evidence="4" key="1">
    <citation type="journal article" date="2006" name="Proc. Natl. Acad. Sci. U.S.A.">
        <title>The complete genome of Rhodococcus sp. RHA1 provides insights into a catabolic powerhouse.</title>
        <authorList>
            <person name="McLeod M.P."/>
            <person name="Warren R.L."/>
            <person name="Hsiao W.W.L."/>
            <person name="Araki N."/>
            <person name="Myhre M."/>
            <person name="Fernandes C."/>
            <person name="Miyazawa D."/>
            <person name="Wong W."/>
            <person name="Lillquist A.L."/>
            <person name="Wang D."/>
            <person name="Dosanjh M."/>
            <person name="Hara H."/>
            <person name="Petrescu A."/>
            <person name="Morin R.D."/>
            <person name="Yang G."/>
            <person name="Stott J.M."/>
            <person name="Schein J.E."/>
            <person name="Shin H."/>
            <person name="Smailus D."/>
            <person name="Siddiqui A.S."/>
            <person name="Marra M.A."/>
            <person name="Jones S.J.M."/>
            <person name="Holt R."/>
            <person name="Brinkman F.S.L."/>
            <person name="Miyauchi K."/>
            <person name="Fukuda M."/>
            <person name="Davies J.E."/>
            <person name="Mohn W.W."/>
            <person name="Eltis L.D."/>
        </authorList>
    </citation>
    <scope>NUCLEOTIDE SEQUENCE [LARGE SCALE GENOMIC DNA]</scope>
    <source>
        <strain evidence="4">RHA1</strain>
    </source>
</reference>
<dbReference type="HOGENOM" id="CLU_159307_0_0_11"/>
<feature type="compositionally biased region" description="Basic and acidic residues" evidence="1">
    <location>
        <begin position="101"/>
        <end position="112"/>
    </location>
</feature>
<dbReference type="Proteomes" id="UP000008710">
    <property type="component" value="Plasmid pRHL1"/>
</dbReference>
<dbReference type="Gene3D" id="3.30.505.20">
    <property type="match status" value="1"/>
</dbReference>
<proteinExistence type="predicted"/>
<feature type="region of interest" description="Disordered" evidence="1">
    <location>
        <begin position="90"/>
        <end position="112"/>
    </location>
</feature>
<gene>
    <name evidence="3" type="ordered locus">RHA1_ro08010</name>
</gene>
<dbReference type="EMBL" id="CP000432">
    <property type="protein sequence ID" value="ABG99057.1"/>
    <property type="molecule type" value="Genomic_DNA"/>
</dbReference>
<name>Q0S079_RHOJR</name>